<evidence type="ECO:0000313" key="3">
    <source>
        <dbReference type="EMBL" id="MBS2966328.1"/>
    </source>
</evidence>
<dbReference type="RefSeq" id="WP_211471294.1">
    <property type="nucleotide sequence ID" value="NZ_JAGSXH010000139.1"/>
</dbReference>
<name>A0A8J7WPW4_9ACTN</name>
<comment type="caution">
    <text evidence="3">The sequence shown here is derived from an EMBL/GenBank/DDBJ whole genome shotgun (WGS) entry which is preliminary data.</text>
</comment>
<evidence type="ECO:0000313" key="4">
    <source>
        <dbReference type="Proteomes" id="UP000677913"/>
    </source>
</evidence>
<evidence type="ECO:0000259" key="2">
    <source>
        <dbReference type="Pfam" id="PF11127"/>
    </source>
</evidence>
<keyword evidence="1" id="KW-0472">Membrane</keyword>
<proteinExistence type="predicted"/>
<feature type="transmembrane region" description="Helical" evidence="1">
    <location>
        <begin position="17"/>
        <end position="37"/>
    </location>
</feature>
<keyword evidence="4" id="KW-1185">Reference proteome</keyword>
<feature type="domain" description="Inner membrane protein YgaP-like transmembrane" evidence="2">
    <location>
        <begin position="11"/>
        <end position="59"/>
    </location>
</feature>
<protein>
    <submittedName>
        <fullName evidence="3">DUF2892 domain-containing protein</fullName>
    </submittedName>
</protein>
<dbReference type="AlphaFoldDB" id="A0A8J7WPW4"/>
<dbReference type="EMBL" id="JAGSXH010000139">
    <property type="protein sequence ID" value="MBS2966328.1"/>
    <property type="molecule type" value="Genomic_DNA"/>
</dbReference>
<keyword evidence="1" id="KW-0812">Transmembrane</keyword>
<gene>
    <name evidence="3" type="ORF">KGA66_25000</name>
</gene>
<accession>A0A8J7WPW4</accession>
<reference evidence="3" key="1">
    <citation type="submission" date="2021-04" db="EMBL/GenBank/DDBJ databases">
        <title>Genome based classification of Actinospica acidithermotolerans sp. nov., an actinobacterium isolated from an Indonesian hot spring.</title>
        <authorList>
            <person name="Kusuma A.B."/>
            <person name="Putra K.E."/>
            <person name="Nafisah S."/>
            <person name="Loh J."/>
            <person name="Nouioui I."/>
            <person name="Goodfellow M."/>
        </authorList>
    </citation>
    <scope>NUCLEOTIDE SEQUENCE</scope>
    <source>
        <strain evidence="3">DSM 45618</strain>
    </source>
</reference>
<dbReference type="Proteomes" id="UP000677913">
    <property type="component" value="Unassembled WGS sequence"/>
</dbReference>
<keyword evidence="1" id="KW-1133">Transmembrane helix</keyword>
<organism evidence="3 4">
    <name type="scientific">Actinocrinis puniceicyclus</name>
    <dbReference type="NCBI Taxonomy" id="977794"/>
    <lineage>
        <taxon>Bacteria</taxon>
        <taxon>Bacillati</taxon>
        <taxon>Actinomycetota</taxon>
        <taxon>Actinomycetes</taxon>
        <taxon>Catenulisporales</taxon>
        <taxon>Actinospicaceae</taxon>
        <taxon>Actinocrinis</taxon>
    </lineage>
</organism>
<sequence>MEFFAFLASRAGRITRGVAGVALIVAGVALGGGWWALAVVGLAPLAAATFDFCLFAPLAHLPLGGPSLRAKLHAH</sequence>
<dbReference type="InterPro" id="IPR021309">
    <property type="entry name" value="YgaP-like_TM"/>
</dbReference>
<dbReference type="Pfam" id="PF11127">
    <property type="entry name" value="YgaP-like_TM"/>
    <property type="match status" value="1"/>
</dbReference>
<evidence type="ECO:0000256" key="1">
    <source>
        <dbReference type="SAM" id="Phobius"/>
    </source>
</evidence>